<protein>
    <submittedName>
        <fullName evidence="1">Putative erythronolide synthase, modules 3 and 4 domain protein</fullName>
    </submittedName>
</protein>
<gene>
    <name evidence="1" type="ORF">I553_4044</name>
</gene>
<name>X7YNW0_MYCXE</name>
<sequence>MVEELTLAAPLVVPASGSVAVQVIVSGADESVRVRCRCSRGRTPVRAGRCTPKAG</sequence>
<dbReference type="Gene3D" id="3.10.129.10">
    <property type="entry name" value="Hotdog Thioesterase"/>
    <property type="match status" value="1"/>
</dbReference>
<comment type="caution">
    <text evidence="1">The sequence shown here is derived from an EMBL/GenBank/DDBJ whole genome shotgun (WGS) entry which is preliminary data.</text>
</comment>
<dbReference type="AlphaFoldDB" id="X7YNW0"/>
<proteinExistence type="predicted"/>
<dbReference type="EMBL" id="JAOB01000091">
    <property type="protein sequence ID" value="EUA08208.1"/>
    <property type="molecule type" value="Genomic_DNA"/>
</dbReference>
<evidence type="ECO:0000313" key="1">
    <source>
        <dbReference type="EMBL" id="EUA08208.1"/>
    </source>
</evidence>
<reference evidence="1" key="1">
    <citation type="submission" date="2014-01" db="EMBL/GenBank/DDBJ databases">
        <authorList>
            <person name="Brown-Elliot B."/>
            <person name="Wallace R."/>
            <person name="Lenaerts A."/>
            <person name="Ordway D."/>
            <person name="DeGroote M.A."/>
            <person name="Parker T."/>
            <person name="Sizemore C."/>
            <person name="Tallon L.J."/>
            <person name="Sadzewicz L.K."/>
            <person name="Sengamalay N."/>
            <person name="Fraser C.M."/>
            <person name="Hine E."/>
            <person name="Shefchek K.A."/>
            <person name="Das S.P."/>
            <person name="Tettelin H."/>
        </authorList>
    </citation>
    <scope>NUCLEOTIDE SEQUENCE [LARGE SCALE GENOMIC DNA]</scope>
    <source>
        <strain evidence="1">4042</strain>
    </source>
</reference>
<organism evidence="1">
    <name type="scientific">Mycobacterium xenopi 4042</name>
    <dbReference type="NCBI Taxonomy" id="1299334"/>
    <lineage>
        <taxon>Bacteria</taxon>
        <taxon>Bacillati</taxon>
        <taxon>Actinomycetota</taxon>
        <taxon>Actinomycetes</taxon>
        <taxon>Mycobacteriales</taxon>
        <taxon>Mycobacteriaceae</taxon>
        <taxon>Mycobacterium</taxon>
    </lineage>
</organism>
<dbReference type="PATRIC" id="fig|1299334.3.peg.9639"/>
<accession>X7YNW0</accession>